<feature type="domain" description="M23ase beta-sheet core" evidence="1">
    <location>
        <begin position="103"/>
        <end position="201"/>
    </location>
</feature>
<sequence length="209" mass="23386">MKKMFTKWFILLMILGIIWLAIIGSFAWALVYVINFPVKHPQRALELETRVISFFEQITLPIKLANLSRLEPDKELLMPVYGRRVSEIADTWGAPRGENGERKHEGQDIFAPRGTPIFSATTGYVTRITGDKIGGNSVYVTGTGGIDYYYTHLDRFPEGLSVGDKVTTDTVIGFVGNSGNAETTPFHLHFGVYVTPRQALDPLPLLINR</sequence>
<evidence type="ECO:0000313" key="3">
    <source>
        <dbReference type="Proteomes" id="UP000177235"/>
    </source>
</evidence>
<protein>
    <recommendedName>
        <fullName evidence="1">M23ase beta-sheet core domain-containing protein</fullName>
    </recommendedName>
</protein>
<dbReference type="InterPro" id="IPR050570">
    <property type="entry name" value="Cell_wall_metabolism_enzyme"/>
</dbReference>
<dbReference type="InterPro" id="IPR011055">
    <property type="entry name" value="Dup_hybrid_motif"/>
</dbReference>
<dbReference type="AlphaFoldDB" id="A0A1F5Q925"/>
<name>A0A1F5Q925_9BACT</name>
<accession>A0A1F5Q925</accession>
<dbReference type="Pfam" id="PF01551">
    <property type="entry name" value="Peptidase_M23"/>
    <property type="match status" value="1"/>
</dbReference>
<comment type="caution">
    <text evidence="2">The sequence shown here is derived from an EMBL/GenBank/DDBJ whole genome shotgun (WGS) entry which is preliminary data.</text>
</comment>
<evidence type="ECO:0000313" key="2">
    <source>
        <dbReference type="EMBL" id="OGE98617.1"/>
    </source>
</evidence>
<dbReference type="PANTHER" id="PTHR21666:SF268">
    <property type="entry name" value="PEPTIDASE M23 DOMAIN-CONTAINING PROTEIN"/>
    <property type="match status" value="1"/>
</dbReference>
<dbReference type="GO" id="GO:0004222">
    <property type="term" value="F:metalloendopeptidase activity"/>
    <property type="evidence" value="ECO:0007669"/>
    <property type="project" value="TreeGrafter"/>
</dbReference>
<dbReference type="EMBL" id="MFFF01000028">
    <property type="protein sequence ID" value="OGE98617.1"/>
    <property type="molecule type" value="Genomic_DNA"/>
</dbReference>
<organism evidence="2 3">
    <name type="scientific">Candidatus Doudnabacteria bacterium RIFCSPLOWO2_02_FULL_48_13</name>
    <dbReference type="NCBI Taxonomy" id="1817845"/>
    <lineage>
        <taxon>Bacteria</taxon>
        <taxon>Candidatus Doudnaibacteriota</taxon>
    </lineage>
</organism>
<dbReference type="Proteomes" id="UP000177235">
    <property type="component" value="Unassembled WGS sequence"/>
</dbReference>
<dbReference type="PANTHER" id="PTHR21666">
    <property type="entry name" value="PEPTIDASE-RELATED"/>
    <property type="match status" value="1"/>
</dbReference>
<dbReference type="SUPFAM" id="SSF51261">
    <property type="entry name" value="Duplicated hybrid motif"/>
    <property type="match status" value="1"/>
</dbReference>
<gene>
    <name evidence="2" type="ORF">A3J05_00930</name>
</gene>
<dbReference type="InterPro" id="IPR016047">
    <property type="entry name" value="M23ase_b-sheet_dom"/>
</dbReference>
<reference evidence="2 3" key="1">
    <citation type="journal article" date="2016" name="Nat. Commun.">
        <title>Thousands of microbial genomes shed light on interconnected biogeochemical processes in an aquifer system.</title>
        <authorList>
            <person name="Anantharaman K."/>
            <person name="Brown C.T."/>
            <person name="Hug L.A."/>
            <person name="Sharon I."/>
            <person name="Castelle C.J."/>
            <person name="Probst A.J."/>
            <person name="Thomas B.C."/>
            <person name="Singh A."/>
            <person name="Wilkins M.J."/>
            <person name="Karaoz U."/>
            <person name="Brodie E.L."/>
            <person name="Williams K.H."/>
            <person name="Hubbard S.S."/>
            <person name="Banfield J.F."/>
        </authorList>
    </citation>
    <scope>NUCLEOTIDE SEQUENCE [LARGE SCALE GENOMIC DNA]</scope>
</reference>
<dbReference type="Gene3D" id="2.70.70.10">
    <property type="entry name" value="Glucose Permease (Domain IIA)"/>
    <property type="match status" value="1"/>
</dbReference>
<dbReference type="CDD" id="cd12797">
    <property type="entry name" value="M23_peptidase"/>
    <property type="match status" value="1"/>
</dbReference>
<evidence type="ECO:0000259" key="1">
    <source>
        <dbReference type="Pfam" id="PF01551"/>
    </source>
</evidence>
<proteinExistence type="predicted"/>